<name>A0A2J6QA28_9HELO</name>
<sequence>MTAARERRGTVIACFSRVMYAKRRSDQRITTAALMVLDSSIDYRNLSLLQVISNLVSMSCNQDRVFLRRLIMPGKLKSPASETRAASPEQQAASYRARCSSSWVRCQERNGMCLLEVQYNPGEDVTQAGEDKIHLYPPGGLVQSAVCSLVF</sequence>
<proteinExistence type="predicted"/>
<reference evidence="1 2" key="1">
    <citation type="submission" date="2016-05" db="EMBL/GenBank/DDBJ databases">
        <title>A degradative enzymes factory behind the ericoid mycorrhizal symbiosis.</title>
        <authorList>
            <consortium name="DOE Joint Genome Institute"/>
            <person name="Martino E."/>
            <person name="Morin E."/>
            <person name="Grelet G."/>
            <person name="Kuo A."/>
            <person name="Kohler A."/>
            <person name="Daghino S."/>
            <person name="Barry K."/>
            <person name="Choi C."/>
            <person name="Cichocki N."/>
            <person name="Clum A."/>
            <person name="Copeland A."/>
            <person name="Hainaut M."/>
            <person name="Haridas S."/>
            <person name="Labutti K."/>
            <person name="Lindquist E."/>
            <person name="Lipzen A."/>
            <person name="Khouja H.-R."/>
            <person name="Murat C."/>
            <person name="Ohm R."/>
            <person name="Olson A."/>
            <person name="Spatafora J."/>
            <person name="Veneault-Fourrey C."/>
            <person name="Henrissat B."/>
            <person name="Grigoriev I."/>
            <person name="Martin F."/>
            <person name="Perotto S."/>
        </authorList>
    </citation>
    <scope>NUCLEOTIDE SEQUENCE [LARGE SCALE GENOMIC DNA]</scope>
    <source>
        <strain evidence="1 2">UAMH 7357</strain>
    </source>
</reference>
<accession>A0A2J6QA28</accession>
<dbReference type="AlphaFoldDB" id="A0A2J6QA28"/>
<evidence type="ECO:0000313" key="1">
    <source>
        <dbReference type="EMBL" id="PMD23130.1"/>
    </source>
</evidence>
<dbReference type="EMBL" id="KZ613475">
    <property type="protein sequence ID" value="PMD23130.1"/>
    <property type="molecule type" value="Genomic_DNA"/>
</dbReference>
<keyword evidence="2" id="KW-1185">Reference proteome</keyword>
<evidence type="ECO:0000313" key="2">
    <source>
        <dbReference type="Proteomes" id="UP000235672"/>
    </source>
</evidence>
<protein>
    <submittedName>
        <fullName evidence="1">Uncharacterized protein</fullName>
    </submittedName>
</protein>
<dbReference type="Proteomes" id="UP000235672">
    <property type="component" value="Unassembled WGS sequence"/>
</dbReference>
<gene>
    <name evidence="1" type="ORF">NA56DRAFT_746997</name>
</gene>
<organism evidence="1 2">
    <name type="scientific">Hyaloscypha hepaticicola</name>
    <dbReference type="NCBI Taxonomy" id="2082293"/>
    <lineage>
        <taxon>Eukaryota</taxon>
        <taxon>Fungi</taxon>
        <taxon>Dikarya</taxon>
        <taxon>Ascomycota</taxon>
        <taxon>Pezizomycotina</taxon>
        <taxon>Leotiomycetes</taxon>
        <taxon>Helotiales</taxon>
        <taxon>Hyaloscyphaceae</taxon>
        <taxon>Hyaloscypha</taxon>
    </lineage>
</organism>